<dbReference type="EMBL" id="JQ513383">
    <property type="protein sequence ID" value="AFA44408.1"/>
    <property type="molecule type" value="Genomic_DNA"/>
</dbReference>
<name>H6X3U2_9CAUD</name>
<dbReference type="OrthoDB" id="11878at10239"/>
<dbReference type="GeneID" id="14012723"/>
<reference evidence="1 2" key="1">
    <citation type="journal article" date="2012" name="J. Virol.">
        <title>Genome of Klebsiella sp.-Infecting Bacteriophage vB_KleM_RaK2.</title>
        <authorList>
            <person name="Simoliunas E."/>
            <person name="Kaliniene L."/>
            <person name="Truncaite L."/>
            <person name="Klausa V."/>
            <person name="Zajanckauskaite A."/>
            <person name="Meskys R."/>
        </authorList>
    </citation>
    <scope>NUCLEOTIDE SEQUENCE [LARGE SCALE GENOMIC DNA]</scope>
</reference>
<proteinExistence type="predicted"/>
<keyword evidence="2" id="KW-1185">Reference proteome</keyword>
<gene>
    <name evidence="1" type="ORF">RaK2_00135</name>
</gene>
<evidence type="ECO:0000313" key="1">
    <source>
        <dbReference type="EMBL" id="AFA44408.1"/>
    </source>
</evidence>
<organism evidence="1 2">
    <name type="scientific">Klebsiella phage vB_KleM_RaK2</name>
    <dbReference type="NCBI Taxonomy" id="1147094"/>
    <lineage>
        <taxon>Viruses</taxon>
        <taxon>Duplodnaviria</taxon>
        <taxon>Heunggongvirae</taxon>
        <taxon>Uroviricota</taxon>
        <taxon>Caudoviricetes</taxon>
        <taxon>Alcyoneusvirus</taxon>
        <taxon>Alcyoneusvirus RaK2</taxon>
    </lineage>
</organism>
<accession>H6X3U2</accession>
<dbReference type="RefSeq" id="YP_007007290.1">
    <property type="nucleotide sequence ID" value="NC_019526.1"/>
</dbReference>
<sequence>MSDIKKIMEAENRVEALKFMQINESNIEKLEVVLAIKSGIADKLQRASEQLMNYSVDVLGPIVDRIKAEEGIEVAEEFQSRVKNILQHAADVVMDAKDQITNETLKLTGDVADNPDVADIGIDDDLTVDEETPTFDMESDASFDDIEEPVPEDRAMKESVQYTQVGIKMESTKGTIGTKYFSTHKEAEKWLKENESKVKKVLGFEKK</sequence>
<dbReference type="KEGG" id="vg:14012723"/>
<evidence type="ECO:0000313" key="2">
    <source>
        <dbReference type="Proteomes" id="UP000007524"/>
    </source>
</evidence>
<protein>
    <submittedName>
        <fullName evidence="1">Uncharacterized protein</fullName>
    </submittedName>
</protein>
<dbReference type="Proteomes" id="UP000007524">
    <property type="component" value="Segment"/>
</dbReference>